<sequence>MPLMHTPSPPPSPPQIGQRICLPVHSSTTPDRTARLLVRDRRRRYLALHPEYFSSPALEVAEPLLYDVTVRRFMSAAERREAKPDTGIAAGMAAALVGAEARVAMLSRASARAGTSGEAVVDYGEVSTKEEGLRVWRERVERRFLEGEDGDFDYAVVDEDPAFDDVEEDTRRRQDEYFDGQEEEFVGDGKEEGQTGVQDF</sequence>
<accession>A0A9P4J7V9</accession>
<dbReference type="PANTHER" id="PTHR31840">
    <property type="entry name" value="COILED-COIL DOMAIN-CONTAINING PROTEIN 97"/>
    <property type="match status" value="1"/>
</dbReference>
<dbReference type="AlphaFoldDB" id="A0A9P4J7V9"/>
<gene>
    <name evidence="3" type="ORF">K461DRAFT_310355</name>
</gene>
<keyword evidence="4" id="KW-1185">Reference proteome</keyword>
<evidence type="ECO:0000313" key="4">
    <source>
        <dbReference type="Proteomes" id="UP000799439"/>
    </source>
</evidence>
<evidence type="ECO:0000256" key="1">
    <source>
        <dbReference type="SAM" id="MobiDB-lite"/>
    </source>
</evidence>
<proteinExistence type="predicted"/>
<dbReference type="EMBL" id="ML996082">
    <property type="protein sequence ID" value="KAF2155720.1"/>
    <property type="molecule type" value="Genomic_DNA"/>
</dbReference>
<reference evidence="3" key="1">
    <citation type="journal article" date="2020" name="Stud. Mycol.">
        <title>101 Dothideomycetes genomes: a test case for predicting lifestyles and emergence of pathogens.</title>
        <authorList>
            <person name="Haridas S."/>
            <person name="Albert R."/>
            <person name="Binder M."/>
            <person name="Bloem J."/>
            <person name="Labutti K."/>
            <person name="Salamov A."/>
            <person name="Andreopoulos B."/>
            <person name="Baker S."/>
            <person name="Barry K."/>
            <person name="Bills G."/>
            <person name="Bluhm B."/>
            <person name="Cannon C."/>
            <person name="Castanera R."/>
            <person name="Culley D."/>
            <person name="Daum C."/>
            <person name="Ezra D."/>
            <person name="Gonzalez J."/>
            <person name="Henrissat B."/>
            <person name="Kuo A."/>
            <person name="Liang C."/>
            <person name="Lipzen A."/>
            <person name="Lutzoni F."/>
            <person name="Magnuson J."/>
            <person name="Mondo S."/>
            <person name="Nolan M."/>
            <person name="Ohm R."/>
            <person name="Pangilinan J."/>
            <person name="Park H.-J."/>
            <person name="Ramirez L."/>
            <person name="Alfaro M."/>
            <person name="Sun H."/>
            <person name="Tritt A."/>
            <person name="Yoshinaga Y."/>
            <person name="Zwiers L.-H."/>
            <person name="Turgeon B."/>
            <person name="Goodwin S."/>
            <person name="Spatafora J."/>
            <person name="Crous P."/>
            <person name="Grigoriev I."/>
        </authorList>
    </citation>
    <scope>NUCLEOTIDE SEQUENCE</scope>
    <source>
        <strain evidence="3">CBS 260.36</strain>
    </source>
</reference>
<dbReference type="OrthoDB" id="333176at2759"/>
<evidence type="ECO:0000313" key="3">
    <source>
        <dbReference type="EMBL" id="KAF2155720.1"/>
    </source>
</evidence>
<dbReference type="Proteomes" id="UP000799439">
    <property type="component" value="Unassembled WGS sequence"/>
</dbReference>
<feature type="domain" description="CCD97-like C-terminal" evidence="2">
    <location>
        <begin position="126"/>
        <end position="180"/>
    </location>
</feature>
<dbReference type="InterPro" id="IPR018613">
    <property type="entry name" value="Ccdc97-like"/>
</dbReference>
<feature type="compositionally biased region" description="Acidic residues" evidence="1">
    <location>
        <begin position="158"/>
        <end position="168"/>
    </location>
</feature>
<dbReference type="InterPro" id="IPR040233">
    <property type="entry name" value="CCD97-like_C"/>
</dbReference>
<comment type="caution">
    <text evidence="3">The sequence shown here is derived from an EMBL/GenBank/DDBJ whole genome shotgun (WGS) entry which is preliminary data.</text>
</comment>
<name>A0A9P4J7V9_9PEZI</name>
<organism evidence="3 4">
    <name type="scientific">Myriangium duriaei CBS 260.36</name>
    <dbReference type="NCBI Taxonomy" id="1168546"/>
    <lineage>
        <taxon>Eukaryota</taxon>
        <taxon>Fungi</taxon>
        <taxon>Dikarya</taxon>
        <taxon>Ascomycota</taxon>
        <taxon>Pezizomycotina</taxon>
        <taxon>Dothideomycetes</taxon>
        <taxon>Dothideomycetidae</taxon>
        <taxon>Myriangiales</taxon>
        <taxon>Myriangiaceae</taxon>
        <taxon>Myriangium</taxon>
    </lineage>
</organism>
<dbReference type="PANTHER" id="PTHR31840:SF1">
    <property type="entry name" value="COILED-COIL DOMAIN-CONTAINING PROTEIN 97"/>
    <property type="match status" value="1"/>
</dbReference>
<feature type="domain" description="CCD97-like C-terminal" evidence="2">
    <location>
        <begin position="41"/>
        <end position="117"/>
    </location>
</feature>
<protein>
    <recommendedName>
        <fullName evidence="2">CCD97-like C-terminal domain-containing protein</fullName>
    </recommendedName>
</protein>
<dbReference type="Pfam" id="PF09747">
    <property type="entry name" value="CCD97-like_C"/>
    <property type="match status" value="2"/>
</dbReference>
<feature type="compositionally biased region" description="Acidic residues" evidence="1">
    <location>
        <begin position="177"/>
        <end position="186"/>
    </location>
</feature>
<evidence type="ECO:0000259" key="2">
    <source>
        <dbReference type="Pfam" id="PF09747"/>
    </source>
</evidence>
<feature type="region of interest" description="Disordered" evidence="1">
    <location>
        <begin position="158"/>
        <end position="200"/>
    </location>
</feature>